<dbReference type="PROSITE" id="PS00973">
    <property type="entry name" value="USP_2"/>
    <property type="match status" value="1"/>
</dbReference>
<keyword evidence="3 5" id="KW-0378">Hydrolase</keyword>
<sequence>RALQGQGGAPAVPLTALHPRFQLAPDDAWRCPHCKQLQQGSISLSLWTLPDVLIIHLKRFRQEGDRRMKLQNMVRFPLTGLDMTPHVVKRSQSSWSLPSHWSPWRRPYGLGRDPEDFIYDLYAVCNHHGTMQGGHYT</sequence>
<organism evidence="5 6">
    <name type="scientific">Ophiophagus hannah</name>
    <name type="common">King cobra</name>
    <name type="synonym">Naja hannah</name>
    <dbReference type="NCBI Taxonomy" id="8665"/>
    <lineage>
        <taxon>Eukaryota</taxon>
        <taxon>Metazoa</taxon>
        <taxon>Chordata</taxon>
        <taxon>Craniata</taxon>
        <taxon>Vertebrata</taxon>
        <taxon>Euteleostomi</taxon>
        <taxon>Lepidosauria</taxon>
        <taxon>Squamata</taxon>
        <taxon>Bifurcata</taxon>
        <taxon>Unidentata</taxon>
        <taxon>Episquamata</taxon>
        <taxon>Toxicofera</taxon>
        <taxon>Serpentes</taxon>
        <taxon>Colubroidea</taxon>
        <taxon>Elapidae</taxon>
        <taxon>Elapinae</taxon>
        <taxon>Ophiophagus</taxon>
    </lineage>
</organism>
<accession>V8N1P2</accession>
<dbReference type="PROSITE" id="PS50235">
    <property type="entry name" value="USP_3"/>
    <property type="match status" value="1"/>
</dbReference>
<dbReference type="GO" id="GO:0004843">
    <property type="term" value="F:cysteine-type deubiquitinase activity"/>
    <property type="evidence" value="ECO:0007669"/>
    <property type="project" value="UniProtKB-EC"/>
</dbReference>
<dbReference type="InterPro" id="IPR038765">
    <property type="entry name" value="Papain-like_cys_pep_sf"/>
</dbReference>
<dbReference type="AlphaFoldDB" id="V8N1P2"/>
<comment type="catalytic activity">
    <reaction evidence="1">
        <text>Thiol-dependent hydrolysis of ester, thioester, amide, peptide and isopeptide bonds formed by the C-terminal Gly of ubiquitin (a 76-residue protein attached to proteins as an intracellular targeting signal).</text>
        <dbReference type="EC" id="3.4.19.12"/>
    </reaction>
</comment>
<dbReference type="InterPro" id="IPR050185">
    <property type="entry name" value="Ub_carboxyl-term_hydrolase"/>
</dbReference>
<feature type="domain" description="USP" evidence="4">
    <location>
        <begin position="1"/>
        <end position="137"/>
    </location>
</feature>
<gene>
    <name evidence="5" type="primary">USP31</name>
    <name evidence="5" type="ORF">L345_18205</name>
</gene>
<dbReference type="PANTHER" id="PTHR21646">
    <property type="entry name" value="UBIQUITIN CARBOXYL-TERMINAL HYDROLASE"/>
    <property type="match status" value="1"/>
</dbReference>
<protein>
    <recommendedName>
        <fullName evidence="2">ubiquitinyl hydrolase 1</fullName>
        <ecNumber evidence="2">3.4.19.12</ecNumber>
    </recommendedName>
</protein>
<keyword evidence="6" id="KW-1185">Reference proteome</keyword>
<dbReference type="EMBL" id="AZIM01043466">
    <property type="protein sequence ID" value="ETE56085.1"/>
    <property type="molecule type" value="Genomic_DNA"/>
</dbReference>
<evidence type="ECO:0000313" key="6">
    <source>
        <dbReference type="Proteomes" id="UP000018936"/>
    </source>
</evidence>
<evidence type="ECO:0000256" key="2">
    <source>
        <dbReference type="ARBA" id="ARBA00012759"/>
    </source>
</evidence>
<dbReference type="OrthoDB" id="292964at2759"/>
<comment type="caution">
    <text evidence="5">The sequence shown here is derived from an EMBL/GenBank/DDBJ whole genome shotgun (WGS) entry which is preliminary data.</text>
</comment>
<evidence type="ECO:0000259" key="4">
    <source>
        <dbReference type="PROSITE" id="PS50235"/>
    </source>
</evidence>
<feature type="non-terminal residue" evidence="5">
    <location>
        <position position="1"/>
    </location>
</feature>
<proteinExistence type="predicted"/>
<dbReference type="Proteomes" id="UP000018936">
    <property type="component" value="Unassembled WGS sequence"/>
</dbReference>
<dbReference type="GO" id="GO:0016579">
    <property type="term" value="P:protein deubiquitination"/>
    <property type="evidence" value="ECO:0007669"/>
    <property type="project" value="InterPro"/>
</dbReference>
<dbReference type="InterPro" id="IPR018200">
    <property type="entry name" value="USP_CS"/>
</dbReference>
<dbReference type="SUPFAM" id="SSF54001">
    <property type="entry name" value="Cysteine proteinases"/>
    <property type="match status" value="1"/>
</dbReference>
<dbReference type="PANTHER" id="PTHR21646:SF44">
    <property type="entry name" value="UBIQUITIN CARBOXYL-TERMINAL HYDROLASE 31"/>
    <property type="match status" value="1"/>
</dbReference>
<dbReference type="InterPro" id="IPR028889">
    <property type="entry name" value="USP"/>
</dbReference>
<evidence type="ECO:0000256" key="3">
    <source>
        <dbReference type="ARBA" id="ARBA00022801"/>
    </source>
</evidence>
<evidence type="ECO:0000256" key="1">
    <source>
        <dbReference type="ARBA" id="ARBA00000707"/>
    </source>
</evidence>
<name>V8N1P2_OPHHA</name>
<feature type="non-terminal residue" evidence="5">
    <location>
        <position position="137"/>
    </location>
</feature>
<dbReference type="InterPro" id="IPR001394">
    <property type="entry name" value="Peptidase_C19_UCH"/>
</dbReference>
<evidence type="ECO:0000313" key="5">
    <source>
        <dbReference type="EMBL" id="ETE56085.1"/>
    </source>
</evidence>
<dbReference type="EC" id="3.4.19.12" evidence="2"/>
<dbReference type="Pfam" id="PF00443">
    <property type="entry name" value="UCH"/>
    <property type="match status" value="1"/>
</dbReference>
<reference evidence="5 6" key="1">
    <citation type="journal article" date="2013" name="Proc. Natl. Acad. Sci. U.S.A.">
        <title>The king cobra genome reveals dynamic gene evolution and adaptation in the snake venom system.</title>
        <authorList>
            <person name="Vonk F.J."/>
            <person name="Casewell N.R."/>
            <person name="Henkel C.V."/>
            <person name="Heimberg A.M."/>
            <person name="Jansen H.J."/>
            <person name="McCleary R.J."/>
            <person name="Kerkkamp H.M."/>
            <person name="Vos R.A."/>
            <person name="Guerreiro I."/>
            <person name="Calvete J.J."/>
            <person name="Wuster W."/>
            <person name="Woods A.E."/>
            <person name="Logan J.M."/>
            <person name="Harrison R.A."/>
            <person name="Castoe T.A."/>
            <person name="de Koning A.P."/>
            <person name="Pollock D.D."/>
            <person name="Yandell M."/>
            <person name="Calderon D."/>
            <person name="Renjifo C."/>
            <person name="Currier R.B."/>
            <person name="Salgado D."/>
            <person name="Pla D."/>
            <person name="Sanz L."/>
            <person name="Hyder A.S."/>
            <person name="Ribeiro J.M."/>
            <person name="Arntzen J.W."/>
            <person name="van den Thillart G.E."/>
            <person name="Boetzer M."/>
            <person name="Pirovano W."/>
            <person name="Dirks R.P."/>
            <person name="Spaink H.P."/>
            <person name="Duboule D."/>
            <person name="McGlinn E."/>
            <person name="Kini R.M."/>
            <person name="Richardson M.K."/>
        </authorList>
    </citation>
    <scope>NUCLEOTIDE SEQUENCE</scope>
    <source>
        <tissue evidence="5">Blood</tissue>
    </source>
</reference>
<dbReference type="Gene3D" id="3.90.70.10">
    <property type="entry name" value="Cysteine proteinases"/>
    <property type="match status" value="1"/>
</dbReference>